<dbReference type="GO" id="GO:0006614">
    <property type="term" value="P:SRP-dependent cotranslational protein targeting to membrane"/>
    <property type="evidence" value="ECO:0007669"/>
    <property type="project" value="InterPro"/>
</dbReference>
<evidence type="ECO:0000256" key="8">
    <source>
        <dbReference type="ARBA" id="ARBA00048027"/>
    </source>
</evidence>
<keyword evidence="5 9" id="KW-0342">GTP-binding</keyword>
<dbReference type="Pfam" id="PF02881">
    <property type="entry name" value="SRP54_N"/>
    <property type="match status" value="1"/>
</dbReference>
<reference evidence="12 13" key="1">
    <citation type="journal article" date="2007" name="Photosyn. Res.">
        <title>Complete nucleotide sequence of the freshwater unicellular cyanobacterium Synechococcus elongatus PCC 6301 chromosome: gene content and organization.</title>
        <authorList>
            <person name="Sugita C."/>
            <person name="Ogata K."/>
            <person name="Shikata M."/>
            <person name="Jikuya H."/>
            <person name="Takano J."/>
            <person name="Furumichi M."/>
            <person name="Kanehisa M."/>
            <person name="Omata T."/>
            <person name="Sugiura M."/>
            <person name="Sugita M."/>
        </authorList>
    </citation>
    <scope>NUCLEOTIDE SEQUENCE [LARGE SCALE GENOMIC DNA]</scope>
    <source>
        <strain evidence="13">ATCC 27144 / PCC 6301 / SAUG 1402/1</strain>
    </source>
</reference>
<dbReference type="GO" id="GO:0005525">
    <property type="term" value="F:GTP binding"/>
    <property type="evidence" value="ECO:0007669"/>
    <property type="project" value="UniProtKB-UniRule"/>
</dbReference>
<dbReference type="NCBIfam" id="TIGR00959">
    <property type="entry name" value="ffh"/>
    <property type="match status" value="1"/>
</dbReference>
<dbReference type="Pfam" id="PF00448">
    <property type="entry name" value="SRP54"/>
    <property type="match status" value="1"/>
</dbReference>
<evidence type="ECO:0000256" key="6">
    <source>
        <dbReference type="ARBA" id="ARBA00023135"/>
    </source>
</evidence>
<dbReference type="PROSITE" id="PS00300">
    <property type="entry name" value="SRP54"/>
    <property type="match status" value="1"/>
</dbReference>
<dbReference type="GO" id="GO:0003924">
    <property type="term" value="F:GTPase activity"/>
    <property type="evidence" value="ECO:0007669"/>
    <property type="project" value="UniProtKB-UniRule"/>
</dbReference>
<dbReference type="InterPro" id="IPR004780">
    <property type="entry name" value="SRP"/>
</dbReference>
<dbReference type="InterPro" id="IPR003593">
    <property type="entry name" value="AAA+_ATPase"/>
</dbReference>
<comment type="function">
    <text evidence="9">Involved in targeting and insertion of nascent membrane proteins into the cytoplasmic membrane. Binds to the hydrophobic signal sequence of the ribosome-nascent chain (RNC) as it emerges from the ribosomes. The SRP-RNC complex is then targeted to the cytoplasmic membrane where it interacts with the SRP receptor FtsY.</text>
</comment>
<dbReference type="KEGG" id="syc:syc2321_c"/>
<keyword evidence="4 9" id="KW-0694">RNA-binding</keyword>
<dbReference type="AlphaFoldDB" id="A0A0H3K526"/>
<feature type="binding site" evidence="9">
    <location>
        <begin position="200"/>
        <end position="204"/>
    </location>
    <ligand>
        <name>GTP</name>
        <dbReference type="ChEBI" id="CHEBI:37565"/>
    </ligand>
</feature>
<dbReference type="InterPro" id="IPR004125">
    <property type="entry name" value="Signal_recog_particle_SRP54_M"/>
</dbReference>
<dbReference type="InterPro" id="IPR022941">
    <property type="entry name" value="SRP54"/>
</dbReference>
<dbReference type="PANTHER" id="PTHR11564:SF5">
    <property type="entry name" value="SIGNAL RECOGNITION PARTICLE SUBUNIT SRP54"/>
    <property type="match status" value="1"/>
</dbReference>
<dbReference type="SUPFAM" id="SSF47446">
    <property type="entry name" value="Signal peptide-binding domain"/>
    <property type="match status" value="1"/>
</dbReference>
<comment type="subcellular location">
    <subcellularLocation>
        <location evidence="9">Cytoplasm</location>
    </subcellularLocation>
    <text evidence="9">The SRP-RNC complex is targeted to the cytoplasmic membrane.</text>
</comment>
<dbReference type="SMART" id="SM00962">
    <property type="entry name" value="SRP54"/>
    <property type="match status" value="1"/>
</dbReference>
<dbReference type="eggNOG" id="COG0541">
    <property type="taxonomic scope" value="Bacteria"/>
</dbReference>
<evidence type="ECO:0000259" key="11">
    <source>
        <dbReference type="PROSITE" id="PS00300"/>
    </source>
</evidence>
<evidence type="ECO:0000256" key="5">
    <source>
        <dbReference type="ARBA" id="ARBA00023134"/>
    </source>
</evidence>
<dbReference type="Proteomes" id="UP000001175">
    <property type="component" value="Chromosome"/>
</dbReference>
<dbReference type="GO" id="GO:0048500">
    <property type="term" value="C:signal recognition particle"/>
    <property type="evidence" value="ECO:0007669"/>
    <property type="project" value="UniProtKB-UniRule"/>
</dbReference>
<dbReference type="CDD" id="cd18539">
    <property type="entry name" value="SRP_G"/>
    <property type="match status" value="1"/>
</dbReference>
<dbReference type="SMART" id="SM00382">
    <property type="entry name" value="AAA"/>
    <property type="match status" value="1"/>
</dbReference>
<dbReference type="Gene3D" id="3.40.50.300">
    <property type="entry name" value="P-loop containing nucleotide triphosphate hydrolases"/>
    <property type="match status" value="1"/>
</dbReference>
<organism evidence="12 13">
    <name type="scientific">Synechococcus sp. (strain ATCC 27144 / PCC 6301 / SAUG 1402/1)</name>
    <name type="common">Anacystis nidulans</name>
    <dbReference type="NCBI Taxonomy" id="269084"/>
    <lineage>
        <taxon>Bacteria</taxon>
        <taxon>Bacillati</taxon>
        <taxon>Cyanobacteriota</taxon>
        <taxon>Cyanophyceae</taxon>
        <taxon>Synechococcales</taxon>
        <taxon>Synechococcaceae</taxon>
        <taxon>Synechococcus</taxon>
    </lineage>
</organism>
<feature type="binding site" evidence="9">
    <location>
        <begin position="118"/>
        <end position="125"/>
    </location>
    <ligand>
        <name>GTP</name>
        <dbReference type="ChEBI" id="CHEBI:37565"/>
    </ligand>
</feature>
<dbReference type="GO" id="GO:0008312">
    <property type="term" value="F:7S RNA binding"/>
    <property type="evidence" value="ECO:0007669"/>
    <property type="project" value="InterPro"/>
</dbReference>
<evidence type="ECO:0000256" key="9">
    <source>
        <dbReference type="HAMAP-Rule" id="MF_00306"/>
    </source>
</evidence>
<keyword evidence="3 9" id="KW-0378">Hydrolase</keyword>
<evidence type="ECO:0000313" key="13">
    <source>
        <dbReference type="Proteomes" id="UP000001175"/>
    </source>
</evidence>
<keyword evidence="9" id="KW-0963">Cytoplasm</keyword>
<dbReference type="SMART" id="SM00963">
    <property type="entry name" value="SRP54_N"/>
    <property type="match status" value="1"/>
</dbReference>
<dbReference type="Gene3D" id="1.10.260.30">
    <property type="entry name" value="Signal recognition particle, SRP54 subunit, M-domain"/>
    <property type="match status" value="1"/>
</dbReference>
<keyword evidence="6 9" id="KW-0733">Signal recognition particle</keyword>
<evidence type="ECO:0000256" key="2">
    <source>
        <dbReference type="ARBA" id="ARBA00022741"/>
    </source>
</evidence>
<dbReference type="InterPro" id="IPR036891">
    <property type="entry name" value="Signal_recog_part_SRP54_M_sf"/>
</dbReference>
<evidence type="ECO:0000256" key="1">
    <source>
        <dbReference type="ARBA" id="ARBA00005450"/>
    </source>
</evidence>
<feature type="domain" description="SRP54-type proteins GTP-binding" evidence="11">
    <location>
        <begin position="279"/>
        <end position="292"/>
    </location>
</feature>
<dbReference type="PANTHER" id="PTHR11564">
    <property type="entry name" value="SIGNAL RECOGNITION PARTICLE 54K PROTEIN SRP54"/>
    <property type="match status" value="1"/>
</dbReference>
<feature type="region of interest" description="Disordered" evidence="10">
    <location>
        <begin position="463"/>
        <end position="496"/>
    </location>
</feature>
<dbReference type="InterPro" id="IPR000897">
    <property type="entry name" value="SRP54_GTPase_dom"/>
</dbReference>
<dbReference type="FunFam" id="3.40.50.300:FF:000022">
    <property type="entry name" value="Signal recognition particle 54 kDa subunit"/>
    <property type="match status" value="1"/>
</dbReference>
<evidence type="ECO:0000256" key="10">
    <source>
        <dbReference type="SAM" id="MobiDB-lite"/>
    </source>
</evidence>
<feature type="compositionally biased region" description="Basic residues" evidence="10">
    <location>
        <begin position="482"/>
        <end position="496"/>
    </location>
</feature>
<evidence type="ECO:0000256" key="4">
    <source>
        <dbReference type="ARBA" id="ARBA00022884"/>
    </source>
</evidence>
<dbReference type="InterPro" id="IPR027417">
    <property type="entry name" value="P-loop_NTPase"/>
</dbReference>
<feature type="binding site" evidence="9">
    <location>
        <begin position="258"/>
        <end position="261"/>
    </location>
    <ligand>
        <name>GTP</name>
        <dbReference type="ChEBI" id="CHEBI:37565"/>
    </ligand>
</feature>
<keyword evidence="7 9" id="KW-0687">Ribonucleoprotein</keyword>
<dbReference type="InterPro" id="IPR042101">
    <property type="entry name" value="SRP54_N_sf"/>
</dbReference>
<dbReference type="EC" id="3.6.5.4" evidence="9"/>
<evidence type="ECO:0000313" key="12">
    <source>
        <dbReference type="EMBL" id="BAD80511.1"/>
    </source>
</evidence>
<dbReference type="EMBL" id="AP008231">
    <property type="protein sequence ID" value="BAD80511.1"/>
    <property type="molecule type" value="Genomic_DNA"/>
</dbReference>
<accession>A0A0H3K526</accession>
<keyword evidence="12" id="KW-0675">Receptor</keyword>
<dbReference type="Pfam" id="PF02978">
    <property type="entry name" value="SRP_SPB"/>
    <property type="match status" value="1"/>
</dbReference>
<evidence type="ECO:0000256" key="3">
    <source>
        <dbReference type="ARBA" id="ARBA00022801"/>
    </source>
</evidence>
<gene>
    <name evidence="12" type="primary">ftsY</name>
    <name evidence="9" type="synonym">ffh</name>
    <name evidence="12" type="ordered locus">syc2321_c</name>
</gene>
<comment type="domain">
    <text evidence="9">Composed of three domains: the N-terminal N domain, which is responsible for interactions with the ribosome, the central G domain, which binds GTP, and the C-terminal M domain, which binds the RNA and the signal sequence of the RNC.</text>
</comment>
<protein>
    <recommendedName>
        <fullName evidence="9">Signal recognition particle protein</fullName>
        <ecNumber evidence="9">3.6.5.4</ecNumber>
    </recommendedName>
    <alternativeName>
        <fullName evidence="9">Fifty-four homolog</fullName>
    </alternativeName>
</protein>
<proteinExistence type="inferred from homology"/>
<sequence>MGKLLPRDRSFMFDALAERLEQAWTKLRGQDKISESNVQEALKEVRRALLEADVNLGVVKEFIAQVQEKAVGTQVISGIRPDQQFIKVVYDELVQVMGETHVPLAQAAKAPTVILMAGLQGAGKTTATAKLALHLRKEGRSTLLVATDVYRPAAIDQLITLGKQIDVPVFELGSDANPVEIARQGVEKARQEGIDTVIVDTAGRLQIDTEMMEELAQVKEAIAPHEVLLVVDSMIGQEAPSLTRSFHERIGITGAILTKLDGDSRGGAALSIRRVSGHPIKFVGLGEKVEALQPFHPERMASRILGMGDVLTLVEKAQEEIDLADVEKMQEKILAAKFDFTDFLKQMRLLKNMGSLAGFIKLIPGLGGKINDEQLRQGERQLKRVEAMINSMTPQERRDPDLLSNSPSRRHRIAKGCGQTEAEIRQIIQQFQQMRTMMQQMSQGGFPGMGGMGMPGFGGGMPGFGGGAPAPQPGFRGYGPPKKQKKGSKKKKGFGL</sequence>
<name>A0A0H3K526_SYNP6</name>
<comment type="subunit">
    <text evidence="9">Part of the signal recognition particle protein translocation system, which is composed of SRP and FtsY.</text>
</comment>
<dbReference type="HAMAP" id="MF_00306">
    <property type="entry name" value="SRP54"/>
    <property type="match status" value="1"/>
</dbReference>
<keyword evidence="2 9" id="KW-0547">Nucleotide-binding</keyword>
<dbReference type="InterPro" id="IPR013822">
    <property type="entry name" value="Signal_recog_particl_SRP54_hlx"/>
</dbReference>
<dbReference type="SUPFAM" id="SSF52540">
    <property type="entry name" value="P-loop containing nucleoside triphosphate hydrolases"/>
    <property type="match status" value="1"/>
</dbReference>
<comment type="catalytic activity">
    <reaction evidence="8 9">
        <text>GTP + H2O = GDP + phosphate + H(+)</text>
        <dbReference type="Rhea" id="RHEA:19669"/>
        <dbReference type="ChEBI" id="CHEBI:15377"/>
        <dbReference type="ChEBI" id="CHEBI:15378"/>
        <dbReference type="ChEBI" id="CHEBI:37565"/>
        <dbReference type="ChEBI" id="CHEBI:43474"/>
        <dbReference type="ChEBI" id="CHEBI:58189"/>
        <dbReference type="EC" id="3.6.5.4"/>
    </reaction>
</comment>
<dbReference type="Gene3D" id="1.20.120.140">
    <property type="entry name" value="Signal recognition particle SRP54, nucleotide-binding domain"/>
    <property type="match status" value="1"/>
</dbReference>
<evidence type="ECO:0000256" key="7">
    <source>
        <dbReference type="ARBA" id="ARBA00023274"/>
    </source>
</evidence>
<comment type="similarity">
    <text evidence="1 9">Belongs to the GTP-binding SRP family. SRP54 subfamily.</text>
</comment>